<reference evidence="2 3" key="1">
    <citation type="journal article" date="2014" name="PLoS Genet.">
        <title>Analysis of the Phlebiopsis gigantea genome, transcriptome and secretome provides insight into its pioneer colonization strategies of wood.</title>
        <authorList>
            <person name="Hori C."/>
            <person name="Ishida T."/>
            <person name="Igarashi K."/>
            <person name="Samejima M."/>
            <person name="Suzuki H."/>
            <person name="Master E."/>
            <person name="Ferreira P."/>
            <person name="Ruiz-Duenas F.J."/>
            <person name="Held B."/>
            <person name="Canessa P."/>
            <person name="Larrondo L.F."/>
            <person name="Schmoll M."/>
            <person name="Druzhinina I.S."/>
            <person name="Kubicek C.P."/>
            <person name="Gaskell J.A."/>
            <person name="Kersten P."/>
            <person name="St John F."/>
            <person name="Glasner J."/>
            <person name="Sabat G."/>
            <person name="Splinter BonDurant S."/>
            <person name="Syed K."/>
            <person name="Yadav J."/>
            <person name="Mgbeahuruike A.C."/>
            <person name="Kovalchuk A."/>
            <person name="Asiegbu F.O."/>
            <person name="Lackner G."/>
            <person name="Hoffmeister D."/>
            <person name="Rencoret J."/>
            <person name="Gutierrez A."/>
            <person name="Sun H."/>
            <person name="Lindquist E."/>
            <person name="Barry K."/>
            <person name="Riley R."/>
            <person name="Grigoriev I.V."/>
            <person name="Henrissat B."/>
            <person name="Kues U."/>
            <person name="Berka R.M."/>
            <person name="Martinez A.T."/>
            <person name="Covert S.F."/>
            <person name="Blanchette R.A."/>
            <person name="Cullen D."/>
        </authorList>
    </citation>
    <scope>NUCLEOTIDE SEQUENCE [LARGE SCALE GENOMIC DNA]</scope>
    <source>
        <strain evidence="2 3">11061_1 CR5-6</strain>
    </source>
</reference>
<feature type="region of interest" description="Disordered" evidence="1">
    <location>
        <begin position="1"/>
        <end position="96"/>
    </location>
</feature>
<dbReference type="Proteomes" id="UP000053257">
    <property type="component" value="Unassembled WGS sequence"/>
</dbReference>
<gene>
    <name evidence="2" type="ORF">PHLGIDRAFT_30283</name>
</gene>
<protein>
    <submittedName>
        <fullName evidence="2">Uncharacterized protein</fullName>
    </submittedName>
</protein>
<organism evidence="2 3">
    <name type="scientific">Phlebiopsis gigantea (strain 11061_1 CR5-6)</name>
    <name type="common">White-rot fungus</name>
    <name type="synonym">Peniophora gigantea</name>
    <dbReference type="NCBI Taxonomy" id="745531"/>
    <lineage>
        <taxon>Eukaryota</taxon>
        <taxon>Fungi</taxon>
        <taxon>Dikarya</taxon>
        <taxon>Basidiomycota</taxon>
        <taxon>Agaricomycotina</taxon>
        <taxon>Agaricomycetes</taxon>
        <taxon>Polyporales</taxon>
        <taxon>Phanerochaetaceae</taxon>
        <taxon>Phlebiopsis</taxon>
    </lineage>
</organism>
<evidence type="ECO:0000313" key="3">
    <source>
        <dbReference type="Proteomes" id="UP000053257"/>
    </source>
</evidence>
<feature type="compositionally biased region" description="Low complexity" evidence="1">
    <location>
        <begin position="170"/>
        <end position="181"/>
    </location>
</feature>
<feature type="compositionally biased region" description="Low complexity" evidence="1">
    <location>
        <begin position="72"/>
        <end position="91"/>
    </location>
</feature>
<dbReference type="EMBL" id="KN840508">
    <property type="protein sequence ID" value="KIP06880.1"/>
    <property type="molecule type" value="Genomic_DNA"/>
</dbReference>
<evidence type="ECO:0000256" key="1">
    <source>
        <dbReference type="SAM" id="MobiDB-lite"/>
    </source>
</evidence>
<feature type="compositionally biased region" description="Polar residues" evidence="1">
    <location>
        <begin position="29"/>
        <end position="38"/>
    </location>
</feature>
<evidence type="ECO:0000313" key="2">
    <source>
        <dbReference type="EMBL" id="KIP06880.1"/>
    </source>
</evidence>
<name>A0A0C3SAB1_PHLG1</name>
<feature type="compositionally biased region" description="Acidic residues" evidence="1">
    <location>
        <begin position="414"/>
        <end position="425"/>
    </location>
</feature>
<feature type="region of interest" description="Disordered" evidence="1">
    <location>
        <begin position="166"/>
        <end position="236"/>
    </location>
</feature>
<dbReference type="HOGENOM" id="CLU_008090_0_0_1"/>
<feature type="compositionally biased region" description="Polar residues" evidence="1">
    <location>
        <begin position="51"/>
        <end position="71"/>
    </location>
</feature>
<keyword evidence="3" id="KW-1185">Reference proteome</keyword>
<accession>A0A0C3SAB1</accession>
<sequence length="632" mass="67459">MAVDEQGVYKKKRDKTHESFIVVRPPPSKSNHPLNLQVQLVPPNSRGPAGTRSSTDASDVSLARTTSNRSDVSGYTSVTSLSTVSSSTSTSSGGGRRMIIPLYNLQAHNVMTNVIVDAGTDAKIAKFMKRGLEVIGLAVLEPIELCGGLRYEDSIGQGNYPGFLSADGAHTPTSSHLSLTSDGTHEHSPPLPSTPTPIQERAPTGARKLFGKVFKKKDTPSSPTTPRSPIPPLESIPRAANKRSSLLMNPPMSATSHVFPEAPSSATHNTILGIQPTIRSPSPNQGFTTQKLRPTSYSWPVQRWLKGLPEGLTTPVDHLLEVRVEWTRAPQTKRDGRLSSSRRKRDSNLPSNTPSTSSLARRQPGMSSPTPASPPMIRRSLDRSASPARESLHSVTTSTTDDGSPSRARRSRDDDDDDSDPEDSETPWTCHLVVRRLHPHARHPGVRQSEDAAAATASVDVRVRVAAAVPAPHHPKVVSLLKVPFPLPDLVLTAHWTPQGTQTVEVEARKRVVTPSGVARPATEISPMGTPTQAGIAGGVGKLAASAGNFFSNAKRPGTSSGSSVHGGVGRMHGSHGSHGSPSEQLAFSGVLLSAEELKDLVCCTGLWLVVREGFGGIGRVKRQGDGWRIRG</sequence>
<dbReference type="AlphaFoldDB" id="A0A0C3SAB1"/>
<proteinExistence type="predicted"/>
<dbReference type="OrthoDB" id="2590746at2759"/>
<feature type="region of interest" description="Disordered" evidence="1">
    <location>
        <begin position="331"/>
        <end position="431"/>
    </location>
</feature>
<feature type="region of interest" description="Disordered" evidence="1">
    <location>
        <begin position="553"/>
        <end position="583"/>
    </location>
</feature>
<feature type="compositionally biased region" description="Low complexity" evidence="1">
    <location>
        <begin position="348"/>
        <end position="359"/>
    </location>
</feature>